<dbReference type="Proteomes" id="UP000309133">
    <property type="component" value="Unassembled WGS sequence"/>
</dbReference>
<reference evidence="2 3" key="1">
    <citation type="submission" date="2019-04" db="EMBL/GenBank/DDBJ databases">
        <authorList>
            <person name="Jiang L."/>
        </authorList>
    </citation>
    <scope>NUCLEOTIDE SEQUENCE [LARGE SCALE GENOMIC DNA]</scope>
    <source>
        <strain evidence="2 3">YIM 131853</strain>
    </source>
</reference>
<dbReference type="Pfam" id="PF20229">
    <property type="entry name" value="ChrB_N"/>
    <property type="match status" value="1"/>
</dbReference>
<dbReference type="AlphaFoldDB" id="A0A4S4FIQ7"/>
<evidence type="ECO:0000313" key="3">
    <source>
        <dbReference type="Proteomes" id="UP000309133"/>
    </source>
</evidence>
<evidence type="ECO:0000259" key="1">
    <source>
        <dbReference type="Pfam" id="PF20229"/>
    </source>
</evidence>
<gene>
    <name evidence="2" type="ORF">E6C64_15095</name>
</gene>
<sequence length="189" mass="20986">MDDAFAWVLVNARVPKEPTRHRVAVWRALRKVGAVPISSGMWAAPKLPAFEAGIDGARLLAERGGGSVAVFVVTEESGSDVDYLRDSFVAARRDEWTELLAECARYKVEIIKEIAIEKFSFAELEEEEQSLERLRRWYDELSARSVFALQEQGAAGAELDACQRALDGYADLVYRAAELGTGPHIVIDE</sequence>
<dbReference type="EMBL" id="SSSM01000005">
    <property type="protein sequence ID" value="THG29968.1"/>
    <property type="molecule type" value="Genomic_DNA"/>
</dbReference>
<dbReference type="RefSeq" id="WP_136428297.1">
    <property type="nucleotide sequence ID" value="NZ_SSSM01000005.1"/>
</dbReference>
<dbReference type="InterPro" id="IPR046858">
    <property type="entry name" value="ChrB_N"/>
</dbReference>
<evidence type="ECO:0000313" key="2">
    <source>
        <dbReference type="EMBL" id="THG29968.1"/>
    </source>
</evidence>
<name>A0A4S4FIQ7_9MICO</name>
<organism evidence="2 3">
    <name type="scientific">Naasia lichenicola</name>
    <dbReference type="NCBI Taxonomy" id="2565933"/>
    <lineage>
        <taxon>Bacteria</taxon>
        <taxon>Bacillati</taxon>
        <taxon>Actinomycetota</taxon>
        <taxon>Actinomycetes</taxon>
        <taxon>Micrococcales</taxon>
        <taxon>Microbacteriaceae</taxon>
        <taxon>Naasia</taxon>
    </lineage>
</organism>
<feature type="domain" description="ChrB N-terminal" evidence="1">
    <location>
        <begin position="22"/>
        <end position="177"/>
    </location>
</feature>
<accession>A0A4S4FIQ7</accession>
<dbReference type="OrthoDB" id="3790780at2"/>
<keyword evidence="3" id="KW-1185">Reference proteome</keyword>
<comment type="caution">
    <text evidence="2">The sequence shown here is derived from an EMBL/GenBank/DDBJ whole genome shotgun (WGS) entry which is preliminary data.</text>
</comment>
<protein>
    <submittedName>
        <fullName evidence="2">Chromate resistance protein ChrB</fullName>
    </submittedName>
</protein>
<proteinExistence type="predicted"/>